<gene>
    <name evidence="1" type="ORF">GCM10025872_15300</name>
</gene>
<name>A0ABM8HAB8_9MICO</name>
<evidence type="ECO:0000313" key="1">
    <source>
        <dbReference type="EMBL" id="BDZ57873.1"/>
    </source>
</evidence>
<organism evidence="1 2">
    <name type="scientific">Barrientosiimonas endolithica</name>
    <dbReference type="NCBI Taxonomy" id="1535208"/>
    <lineage>
        <taxon>Bacteria</taxon>
        <taxon>Bacillati</taxon>
        <taxon>Actinomycetota</taxon>
        <taxon>Actinomycetes</taxon>
        <taxon>Micrococcales</taxon>
        <taxon>Dermacoccaceae</taxon>
        <taxon>Barrientosiimonas</taxon>
    </lineage>
</organism>
<proteinExistence type="predicted"/>
<keyword evidence="2" id="KW-1185">Reference proteome</keyword>
<protein>
    <submittedName>
        <fullName evidence="1">Uncharacterized protein</fullName>
    </submittedName>
</protein>
<dbReference type="RefSeq" id="WP_289232750.1">
    <property type="nucleotide sequence ID" value="NZ_AP027735.1"/>
</dbReference>
<evidence type="ECO:0000313" key="2">
    <source>
        <dbReference type="Proteomes" id="UP001321421"/>
    </source>
</evidence>
<accession>A0ABM8HAB8</accession>
<dbReference type="EMBL" id="AP027735">
    <property type="protein sequence ID" value="BDZ57873.1"/>
    <property type="molecule type" value="Genomic_DNA"/>
</dbReference>
<reference evidence="2" key="1">
    <citation type="journal article" date="2019" name="Int. J. Syst. Evol. Microbiol.">
        <title>The Global Catalogue of Microorganisms (GCM) 10K type strain sequencing project: providing services to taxonomists for standard genome sequencing and annotation.</title>
        <authorList>
            <consortium name="The Broad Institute Genomics Platform"/>
            <consortium name="The Broad Institute Genome Sequencing Center for Infectious Disease"/>
            <person name="Wu L."/>
            <person name="Ma J."/>
        </authorList>
    </citation>
    <scope>NUCLEOTIDE SEQUENCE [LARGE SCALE GENOMIC DNA]</scope>
    <source>
        <strain evidence="2">NBRC 110608</strain>
    </source>
</reference>
<sequence>MTTTNTPTLYVGRCTVCGWETEPLRYVAAGDLTEAHSETCPEASTEVWPADSTGLSDSHDRGNLPRFVCPARCTTPHEQHASELAGMEGQLVHHGAVDKDQPTEVWLCEATWPAGEPTGDQPTLTVAGSCQELTPAEALDLAKALLAAAEALLSGRDVSRLESSTDGPEAGR</sequence>
<dbReference type="Proteomes" id="UP001321421">
    <property type="component" value="Chromosome"/>
</dbReference>